<feature type="active site" evidence="12">
    <location>
        <position position="132"/>
    </location>
</feature>
<evidence type="ECO:0000256" key="6">
    <source>
        <dbReference type="ARBA" id="ARBA00022737"/>
    </source>
</evidence>
<evidence type="ECO:0000256" key="4">
    <source>
        <dbReference type="ARBA" id="ARBA00022605"/>
    </source>
</evidence>
<comment type="cofactor">
    <cofactor evidence="12">
        <name>Mg(2+)</name>
        <dbReference type="ChEBI" id="CHEBI:18420"/>
    </cofactor>
    <text evidence="12">Binds 2 magnesium ions per subunit.</text>
</comment>
<evidence type="ECO:0000313" key="16">
    <source>
        <dbReference type="EMBL" id="VFP77973.1"/>
    </source>
</evidence>
<evidence type="ECO:0000256" key="1">
    <source>
        <dbReference type="ARBA" id="ARBA00004864"/>
    </source>
</evidence>
<dbReference type="InterPro" id="IPR036291">
    <property type="entry name" value="NAD(P)-bd_dom_sf"/>
</dbReference>
<feature type="binding site" evidence="12 13">
    <location>
        <position position="217"/>
    </location>
    <ligand>
        <name>Mg(2+)</name>
        <dbReference type="ChEBI" id="CHEBI:18420"/>
        <label>1</label>
    </ligand>
</feature>
<feature type="binding site" evidence="12 13">
    <location>
        <position position="415"/>
    </location>
    <ligand>
        <name>substrate</name>
    </ligand>
</feature>
<dbReference type="Pfam" id="PF01450">
    <property type="entry name" value="KARI_C"/>
    <property type="match status" value="2"/>
</dbReference>
<dbReference type="OrthoDB" id="9804088at2"/>
<dbReference type="SUPFAM" id="SSF48179">
    <property type="entry name" value="6-phosphogluconate dehydrogenase C-terminal domain-like"/>
    <property type="match status" value="2"/>
</dbReference>
<feature type="domain" description="KARI N-terminal Rossmann" evidence="14">
    <location>
        <begin position="15"/>
        <end position="208"/>
    </location>
</feature>
<dbReference type="InterPro" id="IPR013328">
    <property type="entry name" value="6PGD_dom2"/>
</dbReference>
<dbReference type="GO" id="GO:0016853">
    <property type="term" value="F:isomerase activity"/>
    <property type="evidence" value="ECO:0007669"/>
    <property type="project" value="UniProtKB-KW"/>
</dbReference>
<evidence type="ECO:0000259" key="14">
    <source>
        <dbReference type="PROSITE" id="PS51850"/>
    </source>
</evidence>
<comment type="caution">
    <text evidence="13">Lacks conserved residue(s) required for the propagation of feature annotation.</text>
</comment>
<evidence type="ECO:0000256" key="12">
    <source>
        <dbReference type="HAMAP-Rule" id="MF_00435"/>
    </source>
</evidence>
<feature type="domain" description="KARI C-terminal knotted" evidence="15">
    <location>
        <begin position="346"/>
        <end position="485"/>
    </location>
</feature>
<dbReference type="GO" id="GO:0005829">
    <property type="term" value="C:cytosol"/>
    <property type="evidence" value="ECO:0007669"/>
    <property type="project" value="TreeGrafter"/>
</dbReference>
<dbReference type="Pfam" id="PF07991">
    <property type="entry name" value="KARI_N"/>
    <property type="match status" value="1"/>
</dbReference>
<proteinExistence type="inferred from homology"/>
<evidence type="ECO:0000256" key="3">
    <source>
        <dbReference type="ARBA" id="ARBA00010318"/>
    </source>
</evidence>
<feature type="binding site" evidence="12">
    <location>
        <begin position="108"/>
        <end position="110"/>
    </location>
    <ligand>
        <name>NADP(+)</name>
        <dbReference type="ChEBI" id="CHEBI:58349"/>
    </ligand>
</feature>
<dbReference type="PROSITE" id="PS51850">
    <property type="entry name" value="KARI_N"/>
    <property type="match status" value="1"/>
</dbReference>
<keyword evidence="5 12" id="KW-0479">Metal-binding</keyword>
<evidence type="ECO:0000256" key="10">
    <source>
        <dbReference type="ARBA" id="ARBA00047612"/>
    </source>
</evidence>
<dbReference type="SUPFAM" id="SSF51735">
    <property type="entry name" value="NAD(P)-binding Rossmann-fold domains"/>
    <property type="match status" value="1"/>
</dbReference>
<evidence type="ECO:0000256" key="8">
    <source>
        <dbReference type="ARBA" id="ARBA00023002"/>
    </source>
</evidence>
<keyword evidence="4 12" id="KW-0028">Amino-acid biosynthesis</keyword>
<evidence type="ECO:0000256" key="7">
    <source>
        <dbReference type="ARBA" id="ARBA00022842"/>
    </source>
</evidence>
<dbReference type="UniPathway" id="UPA00047">
    <property type="reaction ID" value="UER00056"/>
</dbReference>
<keyword evidence="8 12" id="KW-0560">Oxidoreductase</keyword>
<keyword evidence="16" id="KW-0413">Isomerase</keyword>
<keyword evidence="6" id="KW-0677">Repeat</keyword>
<dbReference type="RefSeq" id="WP_154060966.1">
    <property type="nucleotide sequence ID" value="NZ_LR217692.1"/>
</dbReference>
<feature type="binding site" evidence="12 13">
    <location>
        <position position="390"/>
    </location>
    <ligand>
        <name>Mg(2+)</name>
        <dbReference type="ChEBI" id="CHEBI:18420"/>
        <label>2</label>
    </ligand>
</feature>
<keyword evidence="7 12" id="KW-0460">Magnesium</keyword>
<dbReference type="InterPro" id="IPR008927">
    <property type="entry name" value="6-PGluconate_DH-like_C_sf"/>
</dbReference>
<feature type="binding site" evidence="12 13">
    <location>
        <position position="217"/>
    </location>
    <ligand>
        <name>Mg(2+)</name>
        <dbReference type="ChEBI" id="CHEBI:18420"/>
        <label>2</label>
    </ligand>
</feature>
<dbReference type="GO" id="GO:0004455">
    <property type="term" value="F:ketol-acid reductoisomerase activity"/>
    <property type="evidence" value="ECO:0007669"/>
    <property type="project" value="UniProtKB-UniRule"/>
</dbReference>
<dbReference type="HAMAP" id="MF_00435">
    <property type="entry name" value="IlvC"/>
    <property type="match status" value="1"/>
</dbReference>
<dbReference type="InterPro" id="IPR000506">
    <property type="entry name" value="KARI_C"/>
</dbReference>
<feature type="binding site" evidence="12">
    <location>
        <position position="78"/>
    </location>
    <ligand>
        <name>NADP(+)</name>
        <dbReference type="ChEBI" id="CHEBI:58349"/>
    </ligand>
</feature>
<dbReference type="Proteomes" id="UP000294466">
    <property type="component" value="Chromosome"/>
</dbReference>
<dbReference type="NCBIfam" id="TIGR00465">
    <property type="entry name" value="ilvC"/>
    <property type="match status" value="1"/>
</dbReference>
<comment type="catalytic activity">
    <reaction evidence="11 12">
        <text>(2R)-2,3-dihydroxy-3-methylbutanoate + NADP(+) = (2S)-2-acetolactate + NADPH + H(+)</text>
        <dbReference type="Rhea" id="RHEA:22068"/>
        <dbReference type="ChEBI" id="CHEBI:15378"/>
        <dbReference type="ChEBI" id="CHEBI:49072"/>
        <dbReference type="ChEBI" id="CHEBI:57783"/>
        <dbReference type="ChEBI" id="CHEBI:58349"/>
        <dbReference type="ChEBI" id="CHEBI:58476"/>
        <dbReference type="EC" id="1.1.1.86"/>
    </reaction>
</comment>
<dbReference type="Gene3D" id="3.40.50.720">
    <property type="entry name" value="NAD(P)-binding Rossmann-like Domain"/>
    <property type="match status" value="1"/>
</dbReference>
<dbReference type="Gene3D" id="1.10.1040.10">
    <property type="entry name" value="N-(1-d-carboxylethyl)-l-norvaline Dehydrogenase, domain 2"/>
    <property type="match status" value="1"/>
</dbReference>
<reference evidence="16 17" key="1">
    <citation type="submission" date="2019-02" db="EMBL/GenBank/DDBJ databases">
        <authorList>
            <person name="Manzano-Marin A."/>
            <person name="Manzano-Marin A."/>
        </authorList>
    </citation>
    <scope>NUCLEOTIDE SEQUENCE [LARGE SCALE GENOMIC DNA]</scope>
    <source>
        <strain evidence="16 17">BuCisplendens/pseudotsugae</strain>
    </source>
</reference>
<dbReference type="PANTHER" id="PTHR21371">
    <property type="entry name" value="KETOL-ACID REDUCTOISOMERASE, MITOCHONDRIAL"/>
    <property type="match status" value="1"/>
</dbReference>
<dbReference type="EMBL" id="LR217692">
    <property type="protein sequence ID" value="VFP77973.1"/>
    <property type="molecule type" value="Genomic_DNA"/>
</dbReference>
<feature type="binding site" evidence="12">
    <location>
        <begin position="45"/>
        <end position="48"/>
    </location>
    <ligand>
        <name>NADP(+)</name>
        <dbReference type="ChEBI" id="CHEBI:58349"/>
    </ligand>
</feature>
<comment type="similarity">
    <text evidence="3 12 13">Belongs to the ketol-acid reductoisomerase family.</text>
</comment>
<sequence>MNNFFNSLSFREKLIDLHTGFLLGRHEFLQTKKVLQNKKIVIVGCGAQGLNQGLNLRDSGYNISFALRKSSILNKSNSWKNAIKENFFVDTYKKLIPNADLVINLTPDKQHSRVIKKLQSLMKKNSVLGYSHGFNIVEEGENIRSDITVIMVAPKCPGTEVRQEFLRGFGVPTLIAVHKKNDSQNKGLNIAKAWAFGLGAHRAGVLQSSFIAEVKSDLMGEQTILCGMLQACSLACYEHLIEKGYSSDYSATLLQFGWEKLAECMKEGGIKLLLDRLSNPAKIRAHQLSLQLKNILKPLFCLHMDNIISGDFSENMMLDWKNGDKKLIQWRKDLKKSNFENADVYSGRKILDYEYFDKCVLMVAMLKAGVELSFEVMVETGITPASAYYESLHELPLITNTISRKRLYEMNLVISDTAEYGSYLFSERALPILNKFMRTIRSDDLGESVENRSISNQELQYVNDIVSNHAIEKIGRKLRLYMNIMKSTIIK</sequence>
<dbReference type="EC" id="1.1.1.86" evidence="12"/>
<evidence type="ECO:0000256" key="11">
    <source>
        <dbReference type="ARBA" id="ARBA00049021"/>
    </source>
</evidence>
<feature type="domain" description="KARI C-terminal knotted" evidence="15">
    <location>
        <begin position="209"/>
        <end position="341"/>
    </location>
</feature>
<evidence type="ECO:0000313" key="17">
    <source>
        <dbReference type="Proteomes" id="UP000294466"/>
    </source>
</evidence>
<dbReference type="GO" id="GO:0000287">
    <property type="term" value="F:magnesium ion binding"/>
    <property type="evidence" value="ECO:0007669"/>
    <property type="project" value="UniProtKB-UniRule"/>
</dbReference>
<dbReference type="GO" id="GO:0009099">
    <property type="term" value="P:L-valine biosynthetic process"/>
    <property type="evidence" value="ECO:0007669"/>
    <property type="project" value="UniProtKB-UniRule"/>
</dbReference>
<dbReference type="PROSITE" id="PS51851">
    <property type="entry name" value="KARI_C"/>
    <property type="match status" value="2"/>
</dbReference>
<protein>
    <recommendedName>
        <fullName evidence="12">Ketol-acid reductoisomerase (NADP(+))</fullName>
        <shortName evidence="12">KARI</shortName>
        <ecNumber evidence="12">1.1.1.86</ecNumber>
    </recommendedName>
    <alternativeName>
        <fullName evidence="12">Acetohydroxy-acid isomeroreductase</fullName>
        <shortName evidence="12">AHIR</shortName>
    </alternativeName>
    <alternativeName>
        <fullName evidence="12">Alpha-keto-beta-hydroxylacyl reductoisomerase</fullName>
    </alternativeName>
</protein>
<dbReference type="InterPro" id="IPR013023">
    <property type="entry name" value="KARI"/>
</dbReference>
<comment type="pathway">
    <text evidence="1 12">Amino-acid biosynthesis; L-valine biosynthesis; L-valine from pyruvate: step 2/4.</text>
</comment>
<feature type="binding site" evidence="12">
    <location>
        <position position="76"/>
    </location>
    <ligand>
        <name>NADP(+)</name>
        <dbReference type="ChEBI" id="CHEBI:58349"/>
    </ligand>
</feature>
<dbReference type="NCBIfam" id="NF003557">
    <property type="entry name" value="PRK05225.1"/>
    <property type="match status" value="1"/>
</dbReference>
<name>A0A451CXK7_9GAMM</name>
<dbReference type="GO" id="GO:0009097">
    <property type="term" value="P:isoleucine biosynthetic process"/>
    <property type="evidence" value="ECO:0007669"/>
    <property type="project" value="UniProtKB-UniRule"/>
</dbReference>
<keyword evidence="9 12" id="KW-0100">Branched-chain amino acid biosynthesis</keyword>
<feature type="binding site" evidence="12 13">
    <location>
        <position position="394"/>
    </location>
    <ligand>
        <name>Mg(2+)</name>
        <dbReference type="ChEBI" id="CHEBI:18420"/>
        <label>2</label>
    </ligand>
</feature>
<dbReference type="InterPro" id="IPR013116">
    <property type="entry name" value="KARI_N"/>
</dbReference>
<evidence type="ECO:0000259" key="15">
    <source>
        <dbReference type="PROSITE" id="PS51851"/>
    </source>
</evidence>
<organism evidence="16 17">
    <name type="scientific">Buchnera aphidicola</name>
    <name type="common">Cinara cf. splendens/pseudotsugae 3390</name>
    <dbReference type="NCBI Taxonomy" id="2518980"/>
    <lineage>
        <taxon>Bacteria</taxon>
        <taxon>Pseudomonadati</taxon>
        <taxon>Pseudomonadota</taxon>
        <taxon>Gammaproteobacteria</taxon>
        <taxon>Enterobacterales</taxon>
        <taxon>Erwiniaceae</taxon>
        <taxon>Buchnera</taxon>
    </lineage>
</organism>
<feature type="binding site" evidence="12 13">
    <location>
        <position position="221"/>
    </location>
    <ligand>
        <name>Mg(2+)</name>
        <dbReference type="ChEBI" id="CHEBI:18420"/>
        <label>1</label>
    </ligand>
</feature>
<evidence type="ECO:0000256" key="2">
    <source>
        <dbReference type="ARBA" id="ARBA00004885"/>
    </source>
</evidence>
<feature type="binding site" evidence="12">
    <location>
        <position position="158"/>
    </location>
    <ligand>
        <name>NADP(+)</name>
        <dbReference type="ChEBI" id="CHEBI:58349"/>
    </ligand>
</feature>
<comment type="pathway">
    <text evidence="2 12">Amino-acid biosynthesis; L-isoleucine biosynthesis; L-isoleucine from 2-oxobutanoate: step 2/4.</text>
</comment>
<comment type="catalytic activity">
    <reaction evidence="10 12">
        <text>(2R,3R)-2,3-dihydroxy-3-methylpentanoate + NADP(+) = (S)-2-ethyl-2-hydroxy-3-oxobutanoate + NADPH + H(+)</text>
        <dbReference type="Rhea" id="RHEA:13493"/>
        <dbReference type="ChEBI" id="CHEBI:15378"/>
        <dbReference type="ChEBI" id="CHEBI:49256"/>
        <dbReference type="ChEBI" id="CHEBI:49258"/>
        <dbReference type="ChEBI" id="CHEBI:57783"/>
        <dbReference type="ChEBI" id="CHEBI:58349"/>
        <dbReference type="EC" id="1.1.1.86"/>
    </reaction>
</comment>
<keyword evidence="12" id="KW-0521">NADP</keyword>
<comment type="function">
    <text evidence="12">Involved in the biosynthesis of branched-chain amino acids (BCAA). Catalyzes an alkyl-migration followed by a ketol-acid reduction of (S)-2-acetolactate (S2AL) to yield (R)-2,3-dihydroxy-isovalerate. In the isomerase reaction, S2AL is rearranged via a Mg-dependent methyl migration to produce 3-hydroxy-3-methyl-2-ketobutyrate (HMKB). In the reductase reaction, this 2-ketoacid undergoes a metal-dependent reduction by NADPH to yield (R)-2,3-dihydroxy-isovalerate.</text>
</comment>
<feature type="binding site" evidence="12">
    <location>
        <position position="68"/>
    </location>
    <ligand>
        <name>NADP(+)</name>
        <dbReference type="ChEBI" id="CHEBI:58349"/>
    </ligand>
</feature>
<accession>A0A451CXK7</accession>
<evidence type="ECO:0000256" key="13">
    <source>
        <dbReference type="PROSITE-ProRule" id="PRU01198"/>
    </source>
</evidence>
<feature type="binding site" evidence="13">
    <location>
        <position position="278"/>
    </location>
    <ligand>
        <name>substrate</name>
    </ligand>
</feature>
<evidence type="ECO:0000256" key="9">
    <source>
        <dbReference type="ARBA" id="ARBA00023304"/>
    </source>
</evidence>
<dbReference type="PANTHER" id="PTHR21371:SF1">
    <property type="entry name" value="KETOL-ACID REDUCTOISOMERASE, MITOCHONDRIAL"/>
    <property type="match status" value="1"/>
</dbReference>
<gene>
    <name evidence="12 16" type="primary">ilvC</name>
    <name evidence="16" type="ORF">BUCISPPS3390_401</name>
</gene>
<dbReference type="AlphaFoldDB" id="A0A451CXK7"/>
<dbReference type="UniPathway" id="UPA00049">
    <property type="reaction ID" value="UER00060"/>
</dbReference>
<evidence type="ECO:0000256" key="5">
    <source>
        <dbReference type="ARBA" id="ARBA00022723"/>
    </source>
</evidence>